<dbReference type="PANTHER" id="PTHR37294:SF1">
    <property type="entry name" value="3'-5' EXORIBONUCLEASE YHAM"/>
    <property type="match status" value="1"/>
</dbReference>
<dbReference type="Gene3D" id="2.40.50.140">
    <property type="entry name" value="Nucleic acid-binding proteins"/>
    <property type="match status" value="1"/>
</dbReference>
<dbReference type="GO" id="GO:0031125">
    <property type="term" value="P:rRNA 3'-end processing"/>
    <property type="evidence" value="ECO:0007669"/>
    <property type="project" value="TreeGrafter"/>
</dbReference>
<accession>A0A5B9E8N8</accession>
<dbReference type="InterPro" id="IPR006674">
    <property type="entry name" value="HD_domain"/>
</dbReference>
<dbReference type="InterPro" id="IPR003607">
    <property type="entry name" value="HD/PDEase_dom"/>
</dbReference>
<dbReference type="AlphaFoldDB" id="A0A5B9E8N8"/>
<dbReference type="InterPro" id="IPR012340">
    <property type="entry name" value="NA-bd_OB-fold"/>
</dbReference>
<dbReference type="PANTHER" id="PTHR37294">
    <property type="entry name" value="3'-5' EXORIBONUCLEASE YHAM"/>
    <property type="match status" value="1"/>
</dbReference>
<evidence type="ECO:0000256" key="1">
    <source>
        <dbReference type="ARBA" id="ARBA00022801"/>
    </source>
</evidence>
<keyword evidence="1" id="KW-0378">Hydrolase</keyword>
<dbReference type="CDD" id="cd04492">
    <property type="entry name" value="YhaM_OBF_like"/>
    <property type="match status" value="1"/>
</dbReference>
<reference evidence="3 4" key="1">
    <citation type="submission" date="2019-08" db="EMBL/GenBank/DDBJ databases">
        <title>Complete genome sequence of Terriglobus albidus strain ORNL.</title>
        <authorList>
            <person name="Podar M."/>
        </authorList>
    </citation>
    <scope>NUCLEOTIDE SEQUENCE [LARGE SCALE GENOMIC DNA]</scope>
    <source>
        <strain evidence="3 4">ORNL</strain>
    </source>
</reference>
<dbReference type="InterPro" id="IPR050798">
    <property type="entry name" value="YhaM_exoribonuc/phosphodiest"/>
</dbReference>
<organism evidence="3 4">
    <name type="scientific">Terriglobus albidus</name>
    <dbReference type="NCBI Taxonomy" id="1592106"/>
    <lineage>
        <taxon>Bacteria</taxon>
        <taxon>Pseudomonadati</taxon>
        <taxon>Acidobacteriota</taxon>
        <taxon>Terriglobia</taxon>
        <taxon>Terriglobales</taxon>
        <taxon>Acidobacteriaceae</taxon>
        <taxon>Terriglobus</taxon>
    </lineage>
</organism>
<dbReference type="SMART" id="SM00471">
    <property type="entry name" value="HDc"/>
    <property type="match status" value="1"/>
</dbReference>
<proteinExistence type="predicted"/>
<dbReference type="GO" id="GO:0003676">
    <property type="term" value="F:nucleic acid binding"/>
    <property type="evidence" value="ECO:0007669"/>
    <property type="project" value="InterPro"/>
</dbReference>
<dbReference type="CDD" id="cd00077">
    <property type="entry name" value="HDc"/>
    <property type="match status" value="1"/>
</dbReference>
<evidence type="ECO:0000259" key="2">
    <source>
        <dbReference type="SMART" id="SM00471"/>
    </source>
</evidence>
<dbReference type="SUPFAM" id="SSF50249">
    <property type="entry name" value="Nucleic acid-binding proteins"/>
    <property type="match status" value="1"/>
</dbReference>
<protein>
    <submittedName>
        <fullName evidence="3">HD domain-containing protein</fullName>
    </submittedName>
</protein>
<dbReference type="OrthoDB" id="9778453at2"/>
<dbReference type="GO" id="GO:0016787">
    <property type="term" value="F:hydrolase activity"/>
    <property type="evidence" value="ECO:0007669"/>
    <property type="project" value="UniProtKB-KW"/>
</dbReference>
<evidence type="ECO:0000313" key="3">
    <source>
        <dbReference type="EMBL" id="QEE28159.1"/>
    </source>
</evidence>
<dbReference type="InterPro" id="IPR004365">
    <property type="entry name" value="NA-bd_OB_tRNA"/>
</dbReference>
<gene>
    <name evidence="3" type="ORF">FTW19_09225</name>
</gene>
<dbReference type="Pfam" id="PF01966">
    <property type="entry name" value="HD"/>
    <property type="match status" value="1"/>
</dbReference>
<dbReference type="SUPFAM" id="SSF109604">
    <property type="entry name" value="HD-domain/PDEase-like"/>
    <property type="match status" value="1"/>
</dbReference>
<evidence type="ECO:0000313" key="4">
    <source>
        <dbReference type="Proteomes" id="UP000321820"/>
    </source>
</evidence>
<dbReference type="EMBL" id="CP042806">
    <property type="protein sequence ID" value="QEE28159.1"/>
    <property type="molecule type" value="Genomic_DNA"/>
</dbReference>
<sequence length="330" mass="37008">MKSFFIADASQYENEVITSYFALGSISAREKKSGSGQYLALTLVDKTGTMDARMWDEFEDALRTCEPGCYVKVQGQISKYNGRFQITLQKLRLAAESEVDPADFLPHTQYDIGEMWQELRSTVDAFSNVHLQRLVNAFLDDPVIGPAFMSAPAAKVLHHAWIGGLLEHVVFLLRMCKRVAPQYPEVDPDLLCTAAILHDVGKTRELEWKSSFAYSAEGQLIGHISIAMGMLRDKLALISQVEPFPERLRILVEHIILSHHGSLEFGSPKLPMFAEALVFHAIDDLEAKMQNLRTQLANHVAGGAQPGSVTDWIRSMDRQLVDSKEYLKND</sequence>
<dbReference type="KEGG" id="talb:FTW19_09225"/>
<keyword evidence="4" id="KW-1185">Reference proteome</keyword>
<dbReference type="Gene3D" id="1.10.3210.10">
    <property type="entry name" value="Hypothetical protein af1432"/>
    <property type="match status" value="1"/>
</dbReference>
<dbReference type="Pfam" id="PF01336">
    <property type="entry name" value="tRNA_anti-codon"/>
    <property type="match status" value="1"/>
</dbReference>
<name>A0A5B9E8N8_9BACT</name>
<feature type="domain" description="HD/PDEase" evidence="2">
    <location>
        <begin position="161"/>
        <end position="297"/>
    </location>
</feature>
<dbReference type="RefSeq" id="WP_147647349.1">
    <property type="nucleotide sequence ID" value="NZ_CP042806.1"/>
</dbReference>
<dbReference type="Proteomes" id="UP000321820">
    <property type="component" value="Chromosome"/>
</dbReference>